<feature type="region of interest" description="Disordered" evidence="1">
    <location>
        <begin position="1"/>
        <end position="21"/>
    </location>
</feature>
<protein>
    <recommendedName>
        <fullName evidence="5">DUF2269 domain-containing protein</fullName>
    </recommendedName>
</protein>
<evidence type="ECO:0000256" key="2">
    <source>
        <dbReference type="SAM" id="Phobius"/>
    </source>
</evidence>
<name>A0ABW7Z846_9ACTN</name>
<accession>A0ABW7Z846</accession>
<gene>
    <name evidence="3" type="ORF">ACIBG2_36105</name>
</gene>
<feature type="transmembrane region" description="Helical" evidence="2">
    <location>
        <begin position="148"/>
        <end position="167"/>
    </location>
</feature>
<comment type="caution">
    <text evidence="3">The sequence shown here is derived from an EMBL/GenBank/DDBJ whole genome shotgun (WGS) entry which is preliminary data.</text>
</comment>
<keyword evidence="4" id="KW-1185">Reference proteome</keyword>
<evidence type="ECO:0008006" key="5">
    <source>
        <dbReference type="Google" id="ProtNLM"/>
    </source>
</evidence>
<keyword evidence="2" id="KW-0812">Transmembrane</keyword>
<feature type="transmembrane region" description="Helical" evidence="2">
    <location>
        <begin position="107"/>
        <end position="128"/>
    </location>
</feature>
<keyword evidence="2" id="KW-0472">Membrane</keyword>
<evidence type="ECO:0000256" key="1">
    <source>
        <dbReference type="SAM" id="MobiDB-lite"/>
    </source>
</evidence>
<feature type="transmembrane region" description="Helical" evidence="2">
    <location>
        <begin position="29"/>
        <end position="51"/>
    </location>
</feature>
<keyword evidence="2" id="KW-1133">Transmembrane helix</keyword>
<reference evidence="3 4" key="1">
    <citation type="submission" date="2024-10" db="EMBL/GenBank/DDBJ databases">
        <title>The Natural Products Discovery Center: Release of the First 8490 Sequenced Strains for Exploring Actinobacteria Biosynthetic Diversity.</title>
        <authorList>
            <person name="Kalkreuter E."/>
            <person name="Kautsar S.A."/>
            <person name="Yang D."/>
            <person name="Bader C.D."/>
            <person name="Teijaro C.N."/>
            <person name="Fluegel L."/>
            <person name="Davis C.M."/>
            <person name="Simpson J.R."/>
            <person name="Lauterbach L."/>
            <person name="Steele A.D."/>
            <person name="Gui C."/>
            <person name="Meng S."/>
            <person name="Li G."/>
            <person name="Viehrig K."/>
            <person name="Ye F."/>
            <person name="Su P."/>
            <person name="Kiefer A.F."/>
            <person name="Nichols A."/>
            <person name="Cepeda A.J."/>
            <person name="Yan W."/>
            <person name="Fan B."/>
            <person name="Jiang Y."/>
            <person name="Adhikari A."/>
            <person name="Zheng C.-J."/>
            <person name="Schuster L."/>
            <person name="Cowan T.M."/>
            <person name="Smanski M.J."/>
            <person name="Chevrette M.G."/>
            <person name="De Carvalho L.P.S."/>
            <person name="Shen B."/>
        </authorList>
    </citation>
    <scope>NUCLEOTIDE SEQUENCE [LARGE SCALE GENOMIC DNA]</scope>
    <source>
        <strain evidence="3 4">NPDC050545</strain>
    </source>
</reference>
<evidence type="ECO:0000313" key="4">
    <source>
        <dbReference type="Proteomes" id="UP001612741"/>
    </source>
</evidence>
<dbReference type="RefSeq" id="WP_397088418.1">
    <property type="nucleotide sequence ID" value="NZ_JBITGY010000010.1"/>
</dbReference>
<dbReference type="Proteomes" id="UP001612741">
    <property type="component" value="Unassembled WGS sequence"/>
</dbReference>
<dbReference type="EMBL" id="JBITGY010000010">
    <property type="protein sequence ID" value="MFI6502849.1"/>
    <property type="molecule type" value="Genomic_DNA"/>
</dbReference>
<organism evidence="3 4">
    <name type="scientific">Nonomuraea typhae</name>
    <dbReference type="NCBI Taxonomy" id="2603600"/>
    <lineage>
        <taxon>Bacteria</taxon>
        <taxon>Bacillati</taxon>
        <taxon>Actinomycetota</taxon>
        <taxon>Actinomycetes</taxon>
        <taxon>Streptosporangiales</taxon>
        <taxon>Streptosporangiaceae</taxon>
        <taxon>Nonomuraea</taxon>
    </lineage>
</organism>
<proteinExistence type="predicted"/>
<sequence length="192" mass="20507">MIPAGPRRPTPTAHHHGAPPAISPRLRKLILTTHITTSVGWLGAVLAYLALDLTATLSADTPAVRSAYAAMDVLVRFAIVPLAGASLAVGLVNALGTPWGLLRHYWVVVKFVLTAAATVVLVVESRTVRSLAEAGLTSADPRLLPTTLPHSIGGAAVLVIVTVLSVYKPRGLTRYGWRRRTRPERLRSQIVP</sequence>
<evidence type="ECO:0000313" key="3">
    <source>
        <dbReference type="EMBL" id="MFI6502849.1"/>
    </source>
</evidence>
<feature type="transmembrane region" description="Helical" evidence="2">
    <location>
        <begin position="73"/>
        <end position="95"/>
    </location>
</feature>